<dbReference type="Pfam" id="PF13374">
    <property type="entry name" value="TPR_10"/>
    <property type="match status" value="2"/>
</dbReference>
<dbReference type="Proteomes" id="UP000183809">
    <property type="component" value="Unassembled WGS sequence"/>
</dbReference>
<feature type="compositionally biased region" description="Low complexity" evidence="1">
    <location>
        <begin position="349"/>
        <end position="358"/>
    </location>
</feature>
<feature type="region of interest" description="Disordered" evidence="1">
    <location>
        <begin position="349"/>
        <end position="368"/>
    </location>
</feature>
<dbReference type="SUPFAM" id="SSF48452">
    <property type="entry name" value="TPR-like"/>
    <property type="match status" value="3"/>
</dbReference>
<feature type="compositionally biased region" description="Pro residues" evidence="1">
    <location>
        <begin position="278"/>
        <end position="301"/>
    </location>
</feature>
<dbReference type="STRING" id="236234.A0A1J9RZ50"/>
<dbReference type="OrthoDB" id="5986190at2759"/>
<dbReference type="RefSeq" id="XP_020129336.1">
    <property type="nucleotide sequence ID" value="XM_020274547.1"/>
</dbReference>
<feature type="compositionally biased region" description="Low complexity" evidence="1">
    <location>
        <begin position="248"/>
        <end position="259"/>
    </location>
</feature>
<evidence type="ECO:0000313" key="2">
    <source>
        <dbReference type="EMBL" id="OJD33076.1"/>
    </source>
</evidence>
<dbReference type="AlphaFoldDB" id="A0A1J9RZ50"/>
<accession>A0A1J9RZ50</accession>
<dbReference type="InterPro" id="IPR053137">
    <property type="entry name" value="NLR-like"/>
</dbReference>
<protein>
    <submittedName>
        <fullName evidence="2">Kinesin light chain</fullName>
    </submittedName>
</protein>
<reference evidence="2 3" key="1">
    <citation type="submission" date="2016-10" db="EMBL/GenBank/DDBJ databases">
        <title>Proteomics and genomics reveal pathogen-plant mechanisms compatible with a hemibiotrophic lifestyle of Diplodia corticola.</title>
        <authorList>
            <person name="Fernandes I."/>
            <person name="De Jonge R."/>
            <person name="Van De Peer Y."/>
            <person name="Devreese B."/>
            <person name="Alves A."/>
            <person name="Esteves A.C."/>
        </authorList>
    </citation>
    <scope>NUCLEOTIDE SEQUENCE [LARGE SCALE GENOMIC DNA]</scope>
    <source>
        <strain evidence="2 3">CBS 112549</strain>
    </source>
</reference>
<organism evidence="2 3">
    <name type="scientific">Diplodia corticola</name>
    <dbReference type="NCBI Taxonomy" id="236234"/>
    <lineage>
        <taxon>Eukaryota</taxon>
        <taxon>Fungi</taxon>
        <taxon>Dikarya</taxon>
        <taxon>Ascomycota</taxon>
        <taxon>Pezizomycotina</taxon>
        <taxon>Dothideomycetes</taxon>
        <taxon>Dothideomycetes incertae sedis</taxon>
        <taxon>Botryosphaeriales</taxon>
        <taxon>Botryosphaeriaceae</taxon>
        <taxon>Diplodia</taxon>
    </lineage>
</organism>
<feature type="region of interest" description="Disordered" evidence="1">
    <location>
        <begin position="211"/>
        <end position="315"/>
    </location>
</feature>
<proteinExistence type="predicted"/>
<evidence type="ECO:0000256" key="1">
    <source>
        <dbReference type="SAM" id="MobiDB-lite"/>
    </source>
</evidence>
<dbReference type="PANTHER" id="PTHR46082:SF11">
    <property type="entry name" value="AAA+ ATPASE DOMAIN-CONTAINING PROTEIN-RELATED"/>
    <property type="match status" value="1"/>
</dbReference>
<dbReference type="InterPro" id="IPR011990">
    <property type="entry name" value="TPR-like_helical_dom_sf"/>
</dbReference>
<dbReference type="EMBL" id="MNUE01000033">
    <property type="protein sequence ID" value="OJD33076.1"/>
    <property type="molecule type" value="Genomic_DNA"/>
</dbReference>
<dbReference type="Gene3D" id="1.25.40.10">
    <property type="entry name" value="Tetratricopeptide repeat domain"/>
    <property type="match status" value="3"/>
</dbReference>
<keyword evidence="3" id="KW-1185">Reference proteome</keyword>
<dbReference type="GeneID" id="31014808"/>
<comment type="caution">
    <text evidence="2">The sequence shown here is derived from an EMBL/GenBank/DDBJ whole genome shotgun (WGS) entry which is preliminary data.</text>
</comment>
<feature type="compositionally biased region" description="Low complexity" evidence="1">
    <location>
        <begin position="227"/>
        <end position="236"/>
    </location>
</feature>
<gene>
    <name evidence="2" type="ORF">BKCO1_3300049</name>
</gene>
<name>A0A1J9RZ50_9PEZI</name>
<sequence>MLDVRHGPKRGTLNPLPWKEVPKNGEYSSESATALVVIHDQEDESLVSLFRDRKTPCMGSFLFTAAGNDADVFPVERIKRGINRLLLDKVFNATPAGACRAVDTLQNIPRFVLIAHGNTVPIVQAMVAADFWGDLGKTSGIALLRSSPTSLQPQSQDQATSCPKFDKLFARKKDKEGRPMVRYFNTISDLSPEQRKDVLDFIELSCQRDPFPPADVSSAPPPRRVPSRVPSKAPSSWQTPLRATPNDSSSSPSSPSSSPYIPDAHHILSHSPYSYTPSQPPTPTSPTSPPPPPPPPPPPQTTPQAPAPSSSPAHAHALATASRFFASWNMPKAHDWYTRALHLLRGASLPQSSQTDTQTDTHTHTHPDPLSLALATTELHLAMTRLRLGDLTGARAALLELQRRVELERKSSSSSSATITMSDAGYGRLWVGILLSRAQVCWGVGEFGEVRGRLEGWLAGGGGGAGIGGVGGDGDVGTEGEEEGRLVAGDVLAGLCLGFGWVEEAAGRVEADLGDWEGLVGRRVGEWVEVVGEVVMERERELELLGDGGPRRRERWEERVRVLRGCVERGRWGEAREVREGVLREVRAWLDPGGGGEGDAVRRWREIEEVESRLERVERGRLDCGLLHARVCYEMGQYETALEINGATLEGMRAVWGPKHVVTLRSVHLDAAIQLLGGKLKEAGTRCMEALDHLREKLGWNHYRAMDVLNTLVQLYCAEGRWSDAEELATYVVAQNRDGLPESHPQTIESEGNLAEVLDLLGKSARARALQIQVLEQSERMLGPNHPITVLNMARLATMNHNVAAFKETGTLIERFESIMNGLDRARTRYKSITYAMAKEKFGVLVRRHALYLRDEGSAHADKLMTISSKFLGLAVEHLGSVLPKGHSRILSADFERLLTERDSSEGPISEKTLVDLQLLLRKMSAELGSAHPLVLAGGHEMSVTFCLMEKWEEAKESAERTFEARDEILGNTHSDVLQSQMLLAKIYLSLGQLHEAGSLLSDLKLREKKVSSEGQRFDFLEVDSTLASVLSEQAQKESDCDKRKRAVELQVHVLKEREQKPALSDYPKKSLEAHYDLAAIYQRIGMTEKALGTLKELEAKLEGRKEEERPVTIRSKRVLPFLLAVQSDIAAIHWAQRNLREAEEMQLKLLRIHEREYGPDHPDTGICRYNLALTWKKELQMAGTGVEQAKVVGKCEAELGKDSKEAKEMRAFIEN</sequence>
<dbReference type="PANTHER" id="PTHR46082">
    <property type="entry name" value="ATP/GTP-BINDING PROTEIN-RELATED"/>
    <property type="match status" value="1"/>
</dbReference>
<feature type="compositionally biased region" description="Low complexity" evidence="1">
    <location>
        <begin position="302"/>
        <end position="315"/>
    </location>
</feature>
<feature type="compositionally biased region" description="Polar residues" evidence="1">
    <location>
        <begin position="237"/>
        <end position="247"/>
    </location>
</feature>
<dbReference type="PRINTS" id="PR01217">
    <property type="entry name" value="PRICHEXTENSN"/>
</dbReference>
<evidence type="ECO:0000313" key="3">
    <source>
        <dbReference type="Proteomes" id="UP000183809"/>
    </source>
</evidence>
<dbReference type="SUPFAM" id="SSF101447">
    <property type="entry name" value="Formin homology 2 domain (FH2 domain)"/>
    <property type="match status" value="1"/>
</dbReference>